<keyword evidence="1" id="KW-0732">Signal</keyword>
<proteinExistence type="predicted"/>
<sequence length="111" mass="12368">MLDGACSWLSTCFLLLSTQLKANVQKKRGNQDIIYVFLVFGNSGESYLTKSLGRGFEATCLYFRGPSPDPIQMGASDTMSSPFCFWKPSLHFSSFIAHILPFSPYLDVVLL</sequence>
<feature type="signal peptide" evidence="1">
    <location>
        <begin position="1"/>
        <end position="22"/>
    </location>
</feature>
<reference evidence="2 3" key="1">
    <citation type="journal article" date="2018" name="Nat. Genet.">
        <title>Extensive intraspecific gene order and gene structural variations between Mo17 and other maize genomes.</title>
        <authorList>
            <person name="Sun S."/>
            <person name="Zhou Y."/>
            <person name="Chen J."/>
            <person name="Shi J."/>
            <person name="Zhao H."/>
            <person name="Zhao H."/>
            <person name="Song W."/>
            <person name="Zhang M."/>
            <person name="Cui Y."/>
            <person name="Dong X."/>
            <person name="Liu H."/>
            <person name="Ma X."/>
            <person name="Jiao Y."/>
            <person name="Wang B."/>
            <person name="Wei X."/>
            <person name="Stein J.C."/>
            <person name="Glaubitz J.C."/>
            <person name="Lu F."/>
            <person name="Yu G."/>
            <person name="Liang C."/>
            <person name="Fengler K."/>
            <person name="Li B."/>
            <person name="Rafalski A."/>
            <person name="Schnable P.S."/>
            <person name="Ware D.H."/>
            <person name="Buckler E.S."/>
            <person name="Lai J."/>
        </authorList>
    </citation>
    <scope>NUCLEOTIDE SEQUENCE [LARGE SCALE GENOMIC DNA]</scope>
    <source>
        <strain evidence="3">cv. Missouri 17</strain>
        <tissue evidence="2">Seedling</tissue>
    </source>
</reference>
<dbReference type="AlphaFoldDB" id="A0A3L6DYQ6"/>
<organism evidence="2 3">
    <name type="scientific">Zea mays</name>
    <name type="common">Maize</name>
    <dbReference type="NCBI Taxonomy" id="4577"/>
    <lineage>
        <taxon>Eukaryota</taxon>
        <taxon>Viridiplantae</taxon>
        <taxon>Streptophyta</taxon>
        <taxon>Embryophyta</taxon>
        <taxon>Tracheophyta</taxon>
        <taxon>Spermatophyta</taxon>
        <taxon>Magnoliopsida</taxon>
        <taxon>Liliopsida</taxon>
        <taxon>Poales</taxon>
        <taxon>Poaceae</taxon>
        <taxon>PACMAD clade</taxon>
        <taxon>Panicoideae</taxon>
        <taxon>Andropogonodae</taxon>
        <taxon>Andropogoneae</taxon>
        <taxon>Tripsacinae</taxon>
        <taxon>Zea</taxon>
    </lineage>
</organism>
<evidence type="ECO:0000313" key="3">
    <source>
        <dbReference type="Proteomes" id="UP000251960"/>
    </source>
</evidence>
<name>A0A3L6DYQ6_MAIZE</name>
<evidence type="ECO:0000256" key="1">
    <source>
        <dbReference type="SAM" id="SignalP"/>
    </source>
</evidence>
<accession>A0A3L6DYQ6</accession>
<dbReference type="EMBL" id="NCVQ01000008">
    <property type="protein sequence ID" value="PWZ13037.1"/>
    <property type="molecule type" value="Genomic_DNA"/>
</dbReference>
<evidence type="ECO:0008006" key="4">
    <source>
        <dbReference type="Google" id="ProtNLM"/>
    </source>
</evidence>
<comment type="caution">
    <text evidence="2">The sequence shown here is derived from an EMBL/GenBank/DDBJ whole genome shotgun (WGS) entry which is preliminary data.</text>
</comment>
<dbReference type="Proteomes" id="UP000251960">
    <property type="component" value="Chromosome 7"/>
</dbReference>
<feature type="chain" id="PRO_5018159991" description="Secreted protein" evidence="1">
    <location>
        <begin position="23"/>
        <end position="111"/>
    </location>
</feature>
<evidence type="ECO:0000313" key="2">
    <source>
        <dbReference type="EMBL" id="PWZ13037.1"/>
    </source>
</evidence>
<gene>
    <name evidence="2" type="ORF">Zm00014a_009654</name>
</gene>
<protein>
    <recommendedName>
        <fullName evidence="4">Secreted protein</fullName>
    </recommendedName>
</protein>